<dbReference type="FunFam" id="3.30.720.90:FF:000001">
    <property type="entry name" value="60S ribosomal protein L38"/>
    <property type="match status" value="1"/>
</dbReference>
<dbReference type="EMBL" id="JBEHCU010005003">
    <property type="protein sequence ID" value="KAL1401207.1"/>
    <property type="molecule type" value="Genomic_DNA"/>
</dbReference>
<dbReference type="PANTHER" id="PTHR10965">
    <property type="entry name" value="60S RIBOSOMAL PROTEIN L38"/>
    <property type="match status" value="1"/>
</dbReference>
<evidence type="ECO:0000313" key="7">
    <source>
        <dbReference type="EMBL" id="KAL1401207.1"/>
    </source>
</evidence>
<gene>
    <name evidence="7" type="ORF">pipiens_006791</name>
</gene>
<keyword evidence="2 6" id="KW-0689">Ribosomal protein</keyword>
<organism evidence="7 8">
    <name type="scientific">Culex pipiens pipiens</name>
    <name type="common">Northern house mosquito</name>
    <dbReference type="NCBI Taxonomy" id="38569"/>
    <lineage>
        <taxon>Eukaryota</taxon>
        <taxon>Metazoa</taxon>
        <taxon>Ecdysozoa</taxon>
        <taxon>Arthropoda</taxon>
        <taxon>Hexapoda</taxon>
        <taxon>Insecta</taxon>
        <taxon>Pterygota</taxon>
        <taxon>Neoptera</taxon>
        <taxon>Endopterygota</taxon>
        <taxon>Diptera</taxon>
        <taxon>Nematocera</taxon>
        <taxon>Culicoidea</taxon>
        <taxon>Culicidae</taxon>
        <taxon>Culicinae</taxon>
        <taxon>Culicini</taxon>
        <taxon>Culex</taxon>
        <taxon>Culex</taxon>
    </lineage>
</organism>
<name>A0ABD1DNU1_CULPP</name>
<evidence type="ECO:0000256" key="6">
    <source>
        <dbReference type="RuleBase" id="RU003445"/>
    </source>
</evidence>
<keyword evidence="8" id="KW-1185">Reference proteome</keyword>
<dbReference type="GO" id="GO:1990904">
    <property type="term" value="C:ribonucleoprotein complex"/>
    <property type="evidence" value="ECO:0007669"/>
    <property type="project" value="UniProtKB-KW"/>
</dbReference>
<evidence type="ECO:0000256" key="2">
    <source>
        <dbReference type="ARBA" id="ARBA00022980"/>
    </source>
</evidence>
<dbReference type="AlphaFoldDB" id="A0ABD1DNU1"/>
<evidence type="ECO:0000256" key="3">
    <source>
        <dbReference type="ARBA" id="ARBA00023274"/>
    </source>
</evidence>
<dbReference type="Gene3D" id="3.30.720.90">
    <property type="match status" value="1"/>
</dbReference>
<evidence type="ECO:0000256" key="1">
    <source>
        <dbReference type="ARBA" id="ARBA00007803"/>
    </source>
</evidence>
<reference evidence="7 8" key="1">
    <citation type="submission" date="2024-05" db="EMBL/GenBank/DDBJ databases">
        <title>Culex pipiens pipiens assembly and annotation.</title>
        <authorList>
            <person name="Alout H."/>
            <person name="Durand T."/>
        </authorList>
    </citation>
    <scope>NUCLEOTIDE SEQUENCE [LARGE SCALE GENOMIC DNA]</scope>
    <source>
        <strain evidence="7">HA-2024</strain>
        <tissue evidence="7">Whole body</tissue>
    </source>
</reference>
<protein>
    <recommendedName>
        <fullName evidence="4">Large ribosomal subunit protein eL38</fullName>
    </recommendedName>
    <alternativeName>
        <fullName evidence="5">60S ribosomal protein L38</fullName>
    </alternativeName>
</protein>
<dbReference type="Proteomes" id="UP001562425">
    <property type="component" value="Unassembled WGS sequence"/>
</dbReference>
<dbReference type="PANTHER" id="PTHR10965:SF0">
    <property type="entry name" value="LARGE RIBOSOMAL SUBUNIT PROTEIN EL38"/>
    <property type="match status" value="1"/>
</dbReference>
<accession>A0ABD1DNU1</accession>
<sequence length="290" mass="33128">MPQEIKEVKDFLIKARRKDARAVKIKKNENNTKFKIRCSRYLYTLVVQDKEKADKLKQSLPPVVFFLDKSDTVHYFELASRGKKPRRTSANIKLVQPNRIKRVCACVFLLLLRAYVLRHVKFDVHRGRRVFCRRECLCVSIPESGVPDSDDGTCGFAPTGDGKSADSTKPVAELPPKMEPITTSELEEASRLRENTKQKVCLLRDTVLNLQQPTLQRLTSLKASLWKLYGEYNKFHGFIIGSVPEEALAEQYTECESFDQLFNEAGVPLEEKLIALRSNTSSGTKHSRQH</sequence>
<evidence type="ECO:0000256" key="4">
    <source>
        <dbReference type="ARBA" id="ARBA00035235"/>
    </source>
</evidence>
<keyword evidence="3 6" id="KW-0687">Ribonucleoprotein</keyword>
<comment type="similarity">
    <text evidence="1 6">Belongs to the eukaryotic ribosomal protein eL38 family.</text>
</comment>
<proteinExistence type="inferred from homology"/>
<dbReference type="InterPro" id="IPR002675">
    <property type="entry name" value="Ribosomal_eL38"/>
</dbReference>
<dbReference type="InterPro" id="IPR038464">
    <property type="entry name" value="Ribosomal_eL38_sf"/>
</dbReference>
<dbReference type="Pfam" id="PF01781">
    <property type="entry name" value="Ribosomal_L38e"/>
    <property type="match status" value="1"/>
</dbReference>
<comment type="caution">
    <text evidence="7">The sequence shown here is derived from an EMBL/GenBank/DDBJ whole genome shotgun (WGS) entry which is preliminary data.</text>
</comment>
<dbReference type="GO" id="GO:0005840">
    <property type="term" value="C:ribosome"/>
    <property type="evidence" value="ECO:0007669"/>
    <property type="project" value="UniProtKB-KW"/>
</dbReference>
<evidence type="ECO:0000256" key="5">
    <source>
        <dbReference type="ARBA" id="ARBA00035338"/>
    </source>
</evidence>
<evidence type="ECO:0000313" key="8">
    <source>
        <dbReference type="Proteomes" id="UP001562425"/>
    </source>
</evidence>